<organism evidence="1 2">
    <name type="scientific">Coregonus suidteri</name>
    <dbReference type="NCBI Taxonomy" id="861788"/>
    <lineage>
        <taxon>Eukaryota</taxon>
        <taxon>Metazoa</taxon>
        <taxon>Chordata</taxon>
        <taxon>Craniata</taxon>
        <taxon>Vertebrata</taxon>
        <taxon>Euteleostomi</taxon>
        <taxon>Actinopterygii</taxon>
        <taxon>Neopterygii</taxon>
        <taxon>Teleostei</taxon>
        <taxon>Protacanthopterygii</taxon>
        <taxon>Salmoniformes</taxon>
        <taxon>Salmonidae</taxon>
        <taxon>Coregoninae</taxon>
        <taxon>Coregonus</taxon>
    </lineage>
</organism>
<dbReference type="Proteomes" id="UP001356427">
    <property type="component" value="Unassembled WGS sequence"/>
</dbReference>
<keyword evidence="2" id="KW-1185">Reference proteome</keyword>
<proteinExistence type="predicted"/>
<evidence type="ECO:0000313" key="1">
    <source>
        <dbReference type="EMBL" id="KAK6309442.1"/>
    </source>
</evidence>
<gene>
    <name evidence="1" type="ORF">J4Q44_G00209050</name>
</gene>
<comment type="caution">
    <text evidence="1">The sequence shown here is derived from an EMBL/GenBank/DDBJ whole genome shotgun (WGS) entry which is preliminary data.</text>
</comment>
<reference evidence="1 2" key="1">
    <citation type="submission" date="2021-04" db="EMBL/GenBank/DDBJ databases">
        <authorList>
            <person name="De Guttry C."/>
            <person name="Zahm M."/>
            <person name="Klopp C."/>
            <person name="Cabau C."/>
            <person name="Louis A."/>
            <person name="Berthelot C."/>
            <person name="Parey E."/>
            <person name="Roest Crollius H."/>
            <person name="Montfort J."/>
            <person name="Robinson-Rechavi M."/>
            <person name="Bucao C."/>
            <person name="Bouchez O."/>
            <person name="Gislard M."/>
            <person name="Lluch J."/>
            <person name="Milhes M."/>
            <person name="Lampietro C."/>
            <person name="Lopez Roques C."/>
            <person name="Donnadieu C."/>
            <person name="Braasch I."/>
            <person name="Desvignes T."/>
            <person name="Postlethwait J."/>
            <person name="Bobe J."/>
            <person name="Wedekind C."/>
            <person name="Guiguen Y."/>
        </authorList>
    </citation>
    <scope>NUCLEOTIDE SEQUENCE [LARGE SCALE GENOMIC DNA]</scope>
    <source>
        <strain evidence="1">Cs_M1</strain>
        <tissue evidence="1">Blood</tissue>
    </source>
</reference>
<sequence length="102" mass="11458">MKRCHWPCCSTKDGQSLPSYDALAQILPDNTTTAGKTEAPQSNNHINQTYQKHTPHKRAPLPDFEDDLQNKAPGIELGRWFQIPLGCRETSVSVCRLVIRGQ</sequence>
<evidence type="ECO:0000313" key="2">
    <source>
        <dbReference type="Proteomes" id="UP001356427"/>
    </source>
</evidence>
<dbReference type="EMBL" id="JAGTTL010000018">
    <property type="protein sequence ID" value="KAK6309442.1"/>
    <property type="molecule type" value="Genomic_DNA"/>
</dbReference>
<protein>
    <submittedName>
        <fullName evidence="1">Uncharacterized protein</fullName>
    </submittedName>
</protein>
<accession>A0AAN8R204</accession>
<dbReference type="AlphaFoldDB" id="A0AAN8R204"/>
<name>A0AAN8R204_9TELE</name>